<evidence type="ECO:0000313" key="2">
    <source>
        <dbReference type="EMBL" id="AOU98319.1"/>
    </source>
</evidence>
<dbReference type="Proteomes" id="UP000095401">
    <property type="component" value="Chromosome"/>
</dbReference>
<gene>
    <name evidence="2" type="ORF">BI364_10410</name>
</gene>
<accession>A0A1D8IPF4</accession>
<keyword evidence="3" id="KW-1185">Reference proteome</keyword>
<dbReference type="KEGG" id="aprs:BI364_10410"/>
<keyword evidence="1" id="KW-0812">Transmembrane</keyword>
<organism evidence="2 3">
    <name type="scientific">Acidihalobacter yilgarnensis</name>
    <dbReference type="NCBI Taxonomy" id="2819280"/>
    <lineage>
        <taxon>Bacteria</taxon>
        <taxon>Pseudomonadati</taxon>
        <taxon>Pseudomonadota</taxon>
        <taxon>Gammaproteobacteria</taxon>
        <taxon>Chromatiales</taxon>
        <taxon>Ectothiorhodospiraceae</taxon>
        <taxon>Acidihalobacter</taxon>
    </lineage>
</organism>
<name>A0A1D8IPF4_9GAMM</name>
<reference evidence="3" key="1">
    <citation type="submission" date="2016-09" db="EMBL/GenBank/DDBJ databases">
        <title>Acidihalobacter prosperus F5.</title>
        <authorList>
            <person name="Khaleque H.N."/>
            <person name="Ramsay J.P."/>
            <person name="Kaksonen A.H."/>
            <person name="Boxall N.J."/>
            <person name="Watkin E.L.J."/>
        </authorList>
    </citation>
    <scope>NUCLEOTIDE SEQUENCE [LARGE SCALE GENOMIC DNA]</scope>
    <source>
        <strain evidence="3">F5</strain>
    </source>
</reference>
<evidence type="ECO:0000256" key="1">
    <source>
        <dbReference type="SAM" id="Phobius"/>
    </source>
</evidence>
<feature type="transmembrane region" description="Helical" evidence="1">
    <location>
        <begin position="140"/>
        <end position="158"/>
    </location>
</feature>
<proteinExistence type="predicted"/>
<dbReference type="AlphaFoldDB" id="A0A1D8IPF4"/>
<sequence>MSDNSTFYAVLAGNRAAEAAEWQAAAEGWARSYIEMYIFRDILLAEIERLSGKSWFDRLDTFERRVEHYRSMNEKVDKYAKSLGIVCYQRQPSRSPEAVAVDRMQAAGLEVTPEQKKAARKTERRHQVKGRRVQIWIDRLVVLAIIAGASYVFLAVKYPHQPQVAAATSWLSGQFHALINWISTRPYK</sequence>
<keyword evidence="1" id="KW-1133">Transmembrane helix</keyword>
<keyword evidence="1" id="KW-0472">Membrane</keyword>
<dbReference type="RefSeq" id="WP_070078681.1">
    <property type="nucleotide sequence ID" value="NZ_CP017415.1"/>
</dbReference>
<protein>
    <submittedName>
        <fullName evidence="2">Uncharacterized protein</fullName>
    </submittedName>
</protein>
<dbReference type="EMBL" id="CP017415">
    <property type="protein sequence ID" value="AOU98319.1"/>
    <property type="molecule type" value="Genomic_DNA"/>
</dbReference>
<evidence type="ECO:0000313" key="3">
    <source>
        <dbReference type="Proteomes" id="UP000095401"/>
    </source>
</evidence>